<accession>A0A3E0I618</accession>
<dbReference type="RefSeq" id="WP_116173275.1">
    <property type="nucleotide sequence ID" value="NZ_CP144375.1"/>
</dbReference>
<evidence type="ECO:0000313" key="3">
    <source>
        <dbReference type="Proteomes" id="UP000256269"/>
    </source>
</evidence>
<dbReference type="Proteomes" id="UP000256269">
    <property type="component" value="Unassembled WGS sequence"/>
</dbReference>
<comment type="caution">
    <text evidence="2">The sequence shown here is derived from an EMBL/GenBank/DDBJ whole genome shotgun (WGS) entry which is preliminary data.</text>
</comment>
<proteinExistence type="predicted"/>
<evidence type="ECO:0000256" key="1">
    <source>
        <dbReference type="SAM" id="Phobius"/>
    </source>
</evidence>
<reference evidence="2 3" key="1">
    <citation type="submission" date="2018-08" db="EMBL/GenBank/DDBJ databases">
        <title>Genomic Encyclopedia of Archaeal and Bacterial Type Strains, Phase II (KMG-II): from individual species to whole genera.</title>
        <authorList>
            <person name="Goeker M."/>
        </authorList>
    </citation>
    <scope>NUCLEOTIDE SEQUENCE [LARGE SCALE GENOMIC DNA]</scope>
    <source>
        <strain evidence="2 3">DSM 45791</strain>
    </source>
</reference>
<keyword evidence="1" id="KW-1133">Transmembrane helix</keyword>
<evidence type="ECO:0008006" key="4">
    <source>
        <dbReference type="Google" id="ProtNLM"/>
    </source>
</evidence>
<feature type="transmembrane region" description="Helical" evidence="1">
    <location>
        <begin position="52"/>
        <end position="70"/>
    </location>
</feature>
<dbReference type="AlphaFoldDB" id="A0A3E0I618"/>
<keyword evidence="3" id="KW-1185">Reference proteome</keyword>
<keyword evidence="1" id="KW-0812">Transmembrane</keyword>
<feature type="transmembrane region" description="Helical" evidence="1">
    <location>
        <begin position="20"/>
        <end position="40"/>
    </location>
</feature>
<organism evidence="2 3">
    <name type="scientific">Kutzneria buriramensis</name>
    <dbReference type="NCBI Taxonomy" id="1045776"/>
    <lineage>
        <taxon>Bacteria</taxon>
        <taxon>Bacillati</taxon>
        <taxon>Actinomycetota</taxon>
        <taxon>Actinomycetes</taxon>
        <taxon>Pseudonocardiales</taxon>
        <taxon>Pseudonocardiaceae</taxon>
        <taxon>Kutzneria</taxon>
    </lineage>
</organism>
<feature type="transmembrane region" description="Helical" evidence="1">
    <location>
        <begin position="178"/>
        <end position="198"/>
    </location>
</feature>
<gene>
    <name evidence="2" type="ORF">BCF44_102405</name>
</gene>
<evidence type="ECO:0000313" key="2">
    <source>
        <dbReference type="EMBL" id="REH54173.1"/>
    </source>
</evidence>
<sequence>MQRRKGITGRKRPAWSRGQAAAWTAAASIAVLGYFALATWCVLGDDLFGGPPVLVAWIGSMVAMVAAWWLGRFWAAFPLVLLGGVFLGIAGPAWVNDEVLATAGHTIVATVSKVTVEKDKNGPEYTVWFTDPDSRPVRRPLLTQNPPHAFHVSDHVQVIVDPQARVLTEEPASVERSWPLPVAVGGALVLVAGLAVAASGNRKAVSKVD</sequence>
<name>A0A3E0I618_9PSEU</name>
<feature type="transmembrane region" description="Helical" evidence="1">
    <location>
        <begin position="77"/>
        <end position="95"/>
    </location>
</feature>
<keyword evidence="1" id="KW-0472">Membrane</keyword>
<protein>
    <recommendedName>
        <fullName evidence="4">DUF3592 domain-containing protein</fullName>
    </recommendedName>
</protein>
<dbReference type="EMBL" id="QUNO01000002">
    <property type="protein sequence ID" value="REH54173.1"/>
    <property type="molecule type" value="Genomic_DNA"/>
</dbReference>